<evidence type="ECO:0000256" key="3">
    <source>
        <dbReference type="ARBA" id="ARBA00022475"/>
    </source>
</evidence>
<keyword evidence="5 7" id="KW-1133">Transmembrane helix</keyword>
<keyword evidence="6 7" id="KW-0472">Membrane</keyword>
<dbReference type="SUPFAM" id="SSF161098">
    <property type="entry name" value="MetI-like"/>
    <property type="match status" value="1"/>
</dbReference>
<dbReference type="Gene3D" id="1.10.3720.10">
    <property type="entry name" value="MetI-like"/>
    <property type="match status" value="1"/>
</dbReference>
<reference evidence="11" key="1">
    <citation type="journal article" date="2019" name="Int. J. Syst. Evol. Microbiol.">
        <title>The Global Catalogue of Microorganisms (GCM) 10K type strain sequencing project: providing services to taxonomists for standard genome sequencing and annotation.</title>
        <authorList>
            <consortium name="The Broad Institute Genomics Platform"/>
            <consortium name="The Broad Institute Genome Sequencing Center for Infectious Disease"/>
            <person name="Wu L."/>
            <person name="Ma J."/>
        </authorList>
    </citation>
    <scope>NUCLEOTIDE SEQUENCE [LARGE SCALE GENOMIC DNA]</scope>
    <source>
        <strain evidence="11">CCUG 43114</strain>
    </source>
</reference>
<feature type="transmembrane region" description="Helical" evidence="7">
    <location>
        <begin position="264"/>
        <end position="285"/>
    </location>
</feature>
<comment type="similarity">
    <text evidence="7">Belongs to the binding-protein-dependent transport system permease family.</text>
</comment>
<dbReference type="PANTHER" id="PTHR30151">
    <property type="entry name" value="ALKANE SULFONATE ABC TRANSPORTER-RELATED, MEMBRANE SUBUNIT"/>
    <property type="match status" value="1"/>
</dbReference>
<keyword evidence="2 7" id="KW-0813">Transport</keyword>
<proteinExistence type="inferred from homology"/>
<sequence length="323" mass="33808">MEQVVAGRAASWAGAGAARAVLSAGLIVLALVAAWEAYKGLGAALGGTWPGTDVRLPVRPDDRTMPHTWEIVATLFEPARRGGEEVLLVILARAAFYTWRIAVVGFLVGSVVGLLLAVLLVRSRVAMRGLMPYVIASQTVPVLAIAPLLISFARREQVPIWVPVAFLSAYLAFYPVTIAAVRGLRSPATTATELFRSYAAPPRTVLLRLQLPAALPFLFPALRIAATASVIGAIVGELPAGQSDGLARQILSFASSFSAAPEKLFASVLVSALLGVLFVGLVALVERLVVPAPLRHTDPAERTGTAPTGTAPTGTARPLVGTT</sequence>
<evidence type="ECO:0000256" key="1">
    <source>
        <dbReference type="ARBA" id="ARBA00004651"/>
    </source>
</evidence>
<evidence type="ECO:0000259" key="9">
    <source>
        <dbReference type="PROSITE" id="PS50928"/>
    </source>
</evidence>
<evidence type="ECO:0000256" key="2">
    <source>
        <dbReference type="ARBA" id="ARBA00022448"/>
    </source>
</evidence>
<feature type="transmembrane region" description="Helical" evidence="7">
    <location>
        <begin position="160"/>
        <end position="181"/>
    </location>
</feature>
<feature type="transmembrane region" description="Helical" evidence="7">
    <location>
        <begin position="213"/>
        <end position="235"/>
    </location>
</feature>
<dbReference type="InterPro" id="IPR000515">
    <property type="entry name" value="MetI-like"/>
</dbReference>
<dbReference type="PROSITE" id="PS50928">
    <property type="entry name" value="ABC_TM1"/>
    <property type="match status" value="1"/>
</dbReference>
<feature type="transmembrane region" description="Helical" evidence="7">
    <location>
        <begin position="133"/>
        <end position="154"/>
    </location>
</feature>
<organism evidence="10 11">
    <name type="scientific">Aquipuribacter nitratireducens</name>
    <dbReference type="NCBI Taxonomy" id="650104"/>
    <lineage>
        <taxon>Bacteria</taxon>
        <taxon>Bacillati</taxon>
        <taxon>Actinomycetota</taxon>
        <taxon>Actinomycetes</taxon>
        <taxon>Micrococcales</taxon>
        <taxon>Intrasporangiaceae</taxon>
        <taxon>Aquipuribacter</taxon>
    </lineage>
</organism>
<feature type="region of interest" description="Disordered" evidence="8">
    <location>
        <begin position="296"/>
        <end position="323"/>
    </location>
</feature>
<keyword evidence="4 7" id="KW-0812">Transmembrane</keyword>
<feature type="domain" description="ABC transmembrane type-1" evidence="9">
    <location>
        <begin position="95"/>
        <end position="286"/>
    </location>
</feature>
<evidence type="ECO:0000313" key="11">
    <source>
        <dbReference type="Proteomes" id="UP001596122"/>
    </source>
</evidence>
<dbReference type="PANTHER" id="PTHR30151:SF41">
    <property type="entry name" value="ABC TRANSPORTER PERMEASE PROTEIN"/>
    <property type="match status" value="1"/>
</dbReference>
<name>A0ABW0GHR6_9MICO</name>
<dbReference type="RefSeq" id="WP_340266730.1">
    <property type="nucleotide sequence ID" value="NZ_JBBEOG010000001.1"/>
</dbReference>
<evidence type="ECO:0000256" key="8">
    <source>
        <dbReference type="SAM" id="MobiDB-lite"/>
    </source>
</evidence>
<dbReference type="EMBL" id="JBHSLD010000001">
    <property type="protein sequence ID" value="MFC5379232.1"/>
    <property type="molecule type" value="Genomic_DNA"/>
</dbReference>
<gene>
    <name evidence="10" type="ORF">ACFPJ6_00360</name>
</gene>
<comment type="caution">
    <text evidence="10">The sequence shown here is derived from an EMBL/GenBank/DDBJ whole genome shotgun (WGS) entry which is preliminary data.</text>
</comment>
<dbReference type="InterPro" id="IPR035906">
    <property type="entry name" value="MetI-like_sf"/>
</dbReference>
<keyword evidence="11" id="KW-1185">Reference proteome</keyword>
<dbReference type="Proteomes" id="UP001596122">
    <property type="component" value="Unassembled WGS sequence"/>
</dbReference>
<evidence type="ECO:0000256" key="4">
    <source>
        <dbReference type="ARBA" id="ARBA00022692"/>
    </source>
</evidence>
<protein>
    <submittedName>
        <fullName evidence="10">ABC transporter permease</fullName>
    </submittedName>
</protein>
<comment type="subcellular location">
    <subcellularLocation>
        <location evidence="1 7">Cell membrane</location>
        <topology evidence="1 7">Multi-pass membrane protein</topology>
    </subcellularLocation>
</comment>
<feature type="transmembrane region" description="Helical" evidence="7">
    <location>
        <begin position="97"/>
        <end position="121"/>
    </location>
</feature>
<evidence type="ECO:0000313" key="10">
    <source>
        <dbReference type="EMBL" id="MFC5379232.1"/>
    </source>
</evidence>
<feature type="transmembrane region" description="Helical" evidence="7">
    <location>
        <begin position="12"/>
        <end position="35"/>
    </location>
</feature>
<evidence type="ECO:0000256" key="6">
    <source>
        <dbReference type="ARBA" id="ARBA00023136"/>
    </source>
</evidence>
<keyword evidence="3" id="KW-1003">Cell membrane</keyword>
<evidence type="ECO:0000256" key="7">
    <source>
        <dbReference type="RuleBase" id="RU363032"/>
    </source>
</evidence>
<evidence type="ECO:0000256" key="5">
    <source>
        <dbReference type="ARBA" id="ARBA00022989"/>
    </source>
</evidence>
<feature type="compositionally biased region" description="Low complexity" evidence="8">
    <location>
        <begin position="302"/>
        <end position="323"/>
    </location>
</feature>
<accession>A0ABW0GHR6</accession>
<dbReference type="Pfam" id="PF00528">
    <property type="entry name" value="BPD_transp_1"/>
    <property type="match status" value="1"/>
</dbReference>